<sequence>MDACRVIGLISGTSVDAIDVALADLRLRGDTVELVPVGHIEAGYPADVREELLAALPPAGCTAEQLCKLDTKIGQAFAQAAGRALAELGQADVIASLGQTVYHWVEDGDCLGTLQLGQPAWIAESTGLPVIADLRARDVAAGGHGAPLAGLFDQLWLKDEIALNIGGIANITRGSVAFDTGPGNALLDLAAQMVAGQSYDKDGALAPAGKVRHDLLDVLLADPYYRLDPPKSTGKEYFHLSYLQAALDEVPAVDGPDLLATLVELTAVTIAEACKGHRVVASGGGVRNPALMAALSERLDVVTSDSLGIPSDAKEAYLTALLGFLTWHGIPADPPTGAAGPRLLGSITPGRGPLRMPAPAAIDVRQLRVTPLGGSLACS</sequence>
<gene>
    <name evidence="1" type="primary">anmK</name>
    <name evidence="2" type="ORF">JOF56_004110</name>
</gene>
<keyword evidence="1" id="KW-0067">ATP-binding</keyword>
<feature type="binding site" evidence="1">
    <location>
        <begin position="12"/>
        <end position="19"/>
    </location>
    <ligand>
        <name>ATP</name>
        <dbReference type="ChEBI" id="CHEBI:30616"/>
    </ligand>
</feature>
<comment type="caution">
    <text evidence="2">The sequence shown here is derived from an EMBL/GenBank/DDBJ whole genome shotgun (WGS) entry which is preliminary data.</text>
</comment>
<dbReference type="Proteomes" id="UP001519332">
    <property type="component" value="Unassembled WGS sequence"/>
</dbReference>
<proteinExistence type="inferred from homology"/>
<keyword evidence="3" id="KW-1185">Reference proteome</keyword>
<keyword evidence="1 2" id="KW-0418">Kinase</keyword>
<protein>
    <recommendedName>
        <fullName evidence="1">Anhydro-N-acetylmuramic acid kinase</fullName>
        <ecNumber evidence="1">2.7.1.170</ecNumber>
    </recommendedName>
    <alternativeName>
        <fullName evidence="1">AnhMurNAc kinase</fullName>
    </alternativeName>
</protein>
<dbReference type="PANTHER" id="PTHR30605">
    <property type="entry name" value="ANHYDRO-N-ACETYLMURAMIC ACID KINASE"/>
    <property type="match status" value="1"/>
</dbReference>
<dbReference type="InterPro" id="IPR043129">
    <property type="entry name" value="ATPase_NBD"/>
</dbReference>
<keyword evidence="1 2" id="KW-0808">Transferase</keyword>
<evidence type="ECO:0000313" key="2">
    <source>
        <dbReference type="EMBL" id="MBP2323725.1"/>
    </source>
</evidence>
<evidence type="ECO:0000313" key="3">
    <source>
        <dbReference type="Proteomes" id="UP001519332"/>
    </source>
</evidence>
<comment type="similarity">
    <text evidence="1">Belongs to the anhydro-N-acetylmuramic acid kinase family.</text>
</comment>
<name>A0ABS4TH15_9PSEU</name>
<comment type="pathway">
    <text evidence="1">Amino-sugar metabolism; 1,6-anhydro-N-acetylmuramate degradation.</text>
</comment>
<reference evidence="2 3" key="1">
    <citation type="submission" date="2021-03" db="EMBL/GenBank/DDBJ databases">
        <title>Sequencing the genomes of 1000 actinobacteria strains.</title>
        <authorList>
            <person name="Klenk H.-P."/>
        </authorList>
    </citation>
    <scope>NUCLEOTIDE SEQUENCE [LARGE SCALE GENOMIC DNA]</scope>
    <source>
        <strain evidence="2 3">DSM 46670</strain>
    </source>
</reference>
<comment type="catalytic activity">
    <reaction evidence="1">
        <text>1,6-anhydro-N-acetyl-beta-muramate + ATP + H2O = N-acetyl-D-muramate 6-phosphate + ADP + H(+)</text>
        <dbReference type="Rhea" id="RHEA:24952"/>
        <dbReference type="ChEBI" id="CHEBI:15377"/>
        <dbReference type="ChEBI" id="CHEBI:15378"/>
        <dbReference type="ChEBI" id="CHEBI:30616"/>
        <dbReference type="ChEBI" id="CHEBI:58690"/>
        <dbReference type="ChEBI" id="CHEBI:58722"/>
        <dbReference type="ChEBI" id="CHEBI:456216"/>
        <dbReference type="EC" id="2.7.1.170"/>
    </reaction>
</comment>
<dbReference type="HAMAP" id="MF_01270">
    <property type="entry name" value="AnhMurNAc_kinase"/>
    <property type="match status" value="1"/>
</dbReference>
<dbReference type="EMBL" id="JAGINW010000001">
    <property type="protein sequence ID" value="MBP2323725.1"/>
    <property type="molecule type" value="Genomic_DNA"/>
</dbReference>
<keyword evidence="1" id="KW-0547">Nucleotide-binding</keyword>
<organism evidence="2 3">
    <name type="scientific">Kibdelosporangium banguiense</name>
    <dbReference type="NCBI Taxonomy" id="1365924"/>
    <lineage>
        <taxon>Bacteria</taxon>
        <taxon>Bacillati</taxon>
        <taxon>Actinomycetota</taxon>
        <taxon>Actinomycetes</taxon>
        <taxon>Pseudonocardiales</taxon>
        <taxon>Pseudonocardiaceae</taxon>
        <taxon>Kibdelosporangium</taxon>
    </lineage>
</organism>
<evidence type="ECO:0000256" key="1">
    <source>
        <dbReference type="HAMAP-Rule" id="MF_01270"/>
    </source>
</evidence>
<dbReference type="GO" id="GO:0016301">
    <property type="term" value="F:kinase activity"/>
    <property type="evidence" value="ECO:0007669"/>
    <property type="project" value="UniProtKB-KW"/>
</dbReference>
<comment type="function">
    <text evidence="1">Catalyzes the specific phosphorylation of 1,6-anhydro-N-acetylmuramic acid (anhMurNAc) with the simultaneous cleavage of the 1,6-anhydro ring, generating MurNAc-6-P. Is required for the utilization of anhMurNAc either imported from the medium or derived from its own cell wall murein, and thus plays a role in cell wall recycling.</text>
</comment>
<dbReference type="RefSeq" id="WP_209640563.1">
    <property type="nucleotide sequence ID" value="NZ_JAGINW010000001.1"/>
</dbReference>
<keyword evidence="1" id="KW-0119">Carbohydrate metabolism</keyword>
<accession>A0ABS4TH15</accession>
<dbReference type="NCBIfam" id="NF007146">
    <property type="entry name" value="PRK09585.2-6"/>
    <property type="match status" value="1"/>
</dbReference>
<dbReference type="EC" id="2.7.1.170" evidence="1"/>
<dbReference type="SUPFAM" id="SSF53067">
    <property type="entry name" value="Actin-like ATPase domain"/>
    <property type="match status" value="1"/>
</dbReference>
<dbReference type="InterPro" id="IPR005338">
    <property type="entry name" value="Anhydro_N_Ac-Mur_kinase"/>
</dbReference>
<dbReference type="Gene3D" id="3.30.420.40">
    <property type="match status" value="2"/>
</dbReference>
<dbReference type="Pfam" id="PF03702">
    <property type="entry name" value="AnmK"/>
    <property type="match status" value="1"/>
</dbReference>
<dbReference type="PANTHER" id="PTHR30605:SF0">
    <property type="entry name" value="ANHYDRO-N-ACETYLMURAMIC ACID KINASE"/>
    <property type="match status" value="1"/>
</dbReference>
<comment type="pathway">
    <text evidence="1">Cell wall biogenesis; peptidoglycan recycling.</text>
</comment>